<feature type="compositionally biased region" description="Polar residues" evidence="1">
    <location>
        <begin position="38"/>
        <end position="52"/>
    </location>
</feature>
<feature type="transmembrane region" description="Helical" evidence="2">
    <location>
        <begin position="73"/>
        <end position="94"/>
    </location>
</feature>
<keyword evidence="2" id="KW-1133">Transmembrane helix</keyword>
<evidence type="ECO:0000256" key="1">
    <source>
        <dbReference type="SAM" id="MobiDB-lite"/>
    </source>
</evidence>
<evidence type="ECO:0008006" key="5">
    <source>
        <dbReference type="Google" id="ProtNLM"/>
    </source>
</evidence>
<keyword evidence="2" id="KW-0472">Membrane</keyword>
<feature type="region of interest" description="Disordered" evidence="1">
    <location>
        <begin position="223"/>
        <end position="254"/>
    </location>
</feature>
<feature type="compositionally biased region" description="Basic and acidic residues" evidence="1">
    <location>
        <begin position="223"/>
        <end position="232"/>
    </location>
</feature>
<feature type="region of interest" description="Disordered" evidence="1">
    <location>
        <begin position="1"/>
        <end position="20"/>
    </location>
</feature>
<protein>
    <recommendedName>
        <fullName evidence="5">Lytic transglycosylase domain-containing protein</fullName>
    </recommendedName>
</protein>
<gene>
    <name evidence="3" type="ORF">GCM10009750_21030</name>
</gene>
<dbReference type="EMBL" id="BAAANK010000005">
    <property type="protein sequence ID" value="GAA1836103.1"/>
    <property type="molecule type" value="Genomic_DNA"/>
</dbReference>
<dbReference type="Proteomes" id="UP001501746">
    <property type="component" value="Unassembled WGS sequence"/>
</dbReference>
<evidence type="ECO:0000313" key="3">
    <source>
        <dbReference type="EMBL" id="GAA1836103.1"/>
    </source>
</evidence>
<accession>A0ABP4Z392</accession>
<proteinExistence type="predicted"/>
<dbReference type="InterPro" id="IPR023346">
    <property type="entry name" value="Lysozyme-like_dom_sf"/>
</dbReference>
<name>A0ABP4Z392_9MICO</name>
<dbReference type="SUPFAM" id="SSF53955">
    <property type="entry name" value="Lysozyme-like"/>
    <property type="match status" value="1"/>
</dbReference>
<reference evidence="4" key="1">
    <citation type="journal article" date="2019" name="Int. J. Syst. Evol. Microbiol.">
        <title>The Global Catalogue of Microorganisms (GCM) 10K type strain sequencing project: providing services to taxonomists for standard genome sequencing and annotation.</title>
        <authorList>
            <consortium name="The Broad Institute Genomics Platform"/>
            <consortium name="The Broad Institute Genome Sequencing Center for Infectious Disease"/>
            <person name="Wu L."/>
            <person name="Ma J."/>
        </authorList>
    </citation>
    <scope>NUCLEOTIDE SEQUENCE [LARGE SCALE GENOMIC DNA]</scope>
    <source>
        <strain evidence="4">JCM 14323</strain>
    </source>
</reference>
<feature type="compositionally biased region" description="Basic and acidic residues" evidence="1">
    <location>
        <begin position="56"/>
        <end position="66"/>
    </location>
</feature>
<keyword evidence="2" id="KW-0812">Transmembrane</keyword>
<evidence type="ECO:0000256" key="2">
    <source>
        <dbReference type="SAM" id="Phobius"/>
    </source>
</evidence>
<feature type="region of interest" description="Disordered" evidence="1">
    <location>
        <begin position="37"/>
        <end position="66"/>
    </location>
</feature>
<sequence>MYRTSRQTGDFARAPPRPWNAETRFDALRCGVPPVKDMQNQTLQTPPNASEPENQETSRRGRRLTDSAHRFRAPLITAGAIVAVGALVGTGYAVQSGADAKAKSVAATQALSLAAERDSVQNRAVDHSAVLDVRAAKQAEDTLSVANSAIAAAKGKADASALATTVAALDSYELLSPRKVFELVDTTEAQTGQVQKAVAEADRVAAEAAAKAAAEAEAAAKAEAEAAAREAEEASAGESSSGGGFVAPSAPSNPSEAQAIARDMIASRYGWGDDQFGCLVALWDRESGWNVYASNPSGAYGIPQALPGSKMSTAGADWETNAATQISWGLGYIVGRYGDACGAYNTALSQGWY</sequence>
<keyword evidence="4" id="KW-1185">Reference proteome</keyword>
<organism evidence="3 4">
    <name type="scientific">Agromyces salentinus</name>
    <dbReference type="NCBI Taxonomy" id="269421"/>
    <lineage>
        <taxon>Bacteria</taxon>
        <taxon>Bacillati</taxon>
        <taxon>Actinomycetota</taxon>
        <taxon>Actinomycetes</taxon>
        <taxon>Micrococcales</taxon>
        <taxon>Microbacteriaceae</taxon>
        <taxon>Agromyces</taxon>
    </lineage>
</organism>
<evidence type="ECO:0000313" key="4">
    <source>
        <dbReference type="Proteomes" id="UP001501746"/>
    </source>
</evidence>
<comment type="caution">
    <text evidence="3">The sequence shown here is derived from an EMBL/GenBank/DDBJ whole genome shotgun (WGS) entry which is preliminary data.</text>
</comment>